<dbReference type="RefSeq" id="WP_092543812.1">
    <property type="nucleotide sequence ID" value="NZ_BOMJ01000044.1"/>
</dbReference>
<organism evidence="1 2">
    <name type="scientific">Actinoplanes derwentensis</name>
    <dbReference type="NCBI Taxonomy" id="113562"/>
    <lineage>
        <taxon>Bacteria</taxon>
        <taxon>Bacillati</taxon>
        <taxon>Actinomycetota</taxon>
        <taxon>Actinomycetes</taxon>
        <taxon>Micromonosporales</taxon>
        <taxon>Micromonosporaceae</taxon>
        <taxon>Actinoplanes</taxon>
    </lineage>
</organism>
<keyword evidence="2" id="KW-1185">Reference proteome</keyword>
<dbReference type="STRING" id="113562.SAMN04489716_2119"/>
<dbReference type="EMBL" id="LT629758">
    <property type="protein sequence ID" value="SDS96917.1"/>
    <property type="molecule type" value="Genomic_DNA"/>
</dbReference>
<proteinExistence type="predicted"/>
<dbReference type="Proteomes" id="UP000198688">
    <property type="component" value="Chromosome I"/>
</dbReference>
<evidence type="ECO:0000313" key="2">
    <source>
        <dbReference type="Proteomes" id="UP000198688"/>
    </source>
</evidence>
<evidence type="ECO:0000313" key="1">
    <source>
        <dbReference type="EMBL" id="SDS96917.1"/>
    </source>
</evidence>
<accession>A0A1H1WI06</accession>
<sequence>MTDETNEPHLRPSQKLAALLGFPEPEPFTEEEQRRYREKADRADAQLRAIIARRHRDAA</sequence>
<reference evidence="1 2" key="1">
    <citation type="submission" date="2016-10" db="EMBL/GenBank/DDBJ databases">
        <authorList>
            <person name="de Groot N.N."/>
        </authorList>
    </citation>
    <scope>NUCLEOTIDE SEQUENCE [LARGE SCALE GENOMIC DNA]</scope>
    <source>
        <strain evidence="1 2">DSM 43941</strain>
    </source>
</reference>
<name>A0A1H1WI06_9ACTN</name>
<dbReference type="AlphaFoldDB" id="A0A1H1WI06"/>
<protein>
    <submittedName>
        <fullName evidence="1">Uncharacterized protein</fullName>
    </submittedName>
</protein>
<gene>
    <name evidence="1" type="ORF">SAMN04489716_2119</name>
</gene>